<dbReference type="EMBL" id="CP158254">
    <property type="protein sequence ID" value="XDJ46524.1"/>
    <property type="molecule type" value="Genomic_DNA"/>
</dbReference>
<dbReference type="EMBL" id="BAAAEX010000011">
    <property type="protein sequence ID" value="GAA0781936.1"/>
    <property type="molecule type" value="Genomic_DNA"/>
</dbReference>
<reference evidence="2" key="1">
    <citation type="journal article" date="2014" name="Int. J. Syst. Evol. Microbiol.">
        <title>Complete genome of a new Firmicutes species belonging to the dominant human colonic microbiota ('Ruminococcus bicirculans') reveals two chromosomes and a selective capacity to utilize plant glucans.</title>
        <authorList>
            <consortium name="NISC Comparative Sequencing Program"/>
            <person name="Wegmann U."/>
            <person name="Louis P."/>
            <person name="Goesmann A."/>
            <person name="Henrissat B."/>
            <person name="Duncan S.H."/>
            <person name="Flint H.J."/>
        </authorList>
    </citation>
    <scope>NUCLEOTIDE SEQUENCE</scope>
    <source>
        <strain evidence="2">JCM 15515</strain>
    </source>
</reference>
<protein>
    <submittedName>
        <fullName evidence="4">Uncharacterized protein</fullName>
    </submittedName>
</protein>
<reference evidence="2" key="3">
    <citation type="submission" date="2023-12" db="EMBL/GenBank/DDBJ databases">
        <authorList>
            <person name="Sun Q."/>
            <person name="Inoue M."/>
        </authorList>
    </citation>
    <scope>NUCLEOTIDE SEQUENCE</scope>
    <source>
        <strain evidence="2">JCM 15515</strain>
    </source>
</reference>
<keyword evidence="1" id="KW-0472">Membrane</keyword>
<accession>A0AB39CXG3</accession>
<evidence type="ECO:0000256" key="1">
    <source>
        <dbReference type="SAM" id="Phobius"/>
    </source>
</evidence>
<name>A0AB39CXG3_9BURK</name>
<feature type="transmembrane region" description="Helical" evidence="1">
    <location>
        <begin position="32"/>
        <end position="61"/>
    </location>
</feature>
<dbReference type="RefSeq" id="WP_343838929.1">
    <property type="nucleotide sequence ID" value="NZ_BAAAEX010000011.1"/>
</dbReference>
<keyword evidence="1" id="KW-0812">Transmembrane</keyword>
<keyword evidence="1" id="KW-1133">Transmembrane helix</keyword>
<organism evidence="4">
    <name type="scientific">Castellaniella ginsengisoli</name>
    <dbReference type="NCBI Taxonomy" id="546114"/>
    <lineage>
        <taxon>Bacteria</taxon>
        <taxon>Pseudomonadati</taxon>
        <taxon>Pseudomonadota</taxon>
        <taxon>Betaproteobacteria</taxon>
        <taxon>Burkholderiales</taxon>
        <taxon>Alcaligenaceae</taxon>
        <taxon>Castellaniella</taxon>
    </lineage>
</organism>
<evidence type="ECO:0000313" key="4">
    <source>
        <dbReference type="EMBL" id="XDJ46524.1"/>
    </source>
</evidence>
<reference evidence="4" key="4">
    <citation type="submission" date="2024-05" db="EMBL/GenBank/DDBJ databases">
        <authorList>
            <person name="Luo Y.-C."/>
            <person name="Nicholds J."/>
            <person name="Mortimer T."/>
            <person name="Maboni G."/>
        </authorList>
    </citation>
    <scope>NUCLEOTIDE SEQUENCE</scope>
    <source>
        <strain evidence="4">151836</strain>
        <strain evidence="3">153920</strain>
    </source>
</reference>
<reference evidence="5" key="2">
    <citation type="journal article" date="2019" name="Int. J. Syst. Evol. Microbiol.">
        <title>The Global Catalogue of Microorganisms (GCM) 10K type strain sequencing project: providing services to taxonomists for standard genome sequencing and annotation.</title>
        <authorList>
            <consortium name="The Broad Institute Genomics Platform"/>
            <consortium name="The Broad Institute Genome Sequencing Center for Infectious Disease"/>
            <person name="Wu L."/>
            <person name="Ma J."/>
        </authorList>
    </citation>
    <scope>NUCLEOTIDE SEQUENCE [LARGE SCALE GENOMIC DNA]</scope>
    <source>
        <strain evidence="5">JCM 15515</strain>
    </source>
</reference>
<sequence>MHSVYQILAAILIGTSIGACLSKRDIVLMLGSLAGIALGVVALFLPSWPPLAVGAAVFLIAQTMQRDAKTRA</sequence>
<gene>
    <name evidence="3" type="ORF">ABRY99_10420</name>
    <name evidence="4" type="ORF">ABRZ04_09270</name>
    <name evidence="2" type="ORF">GCM10009108_24040</name>
</gene>
<proteinExistence type="predicted"/>
<dbReference type="EMBL" id="CP158252">
    <property type="protein sequence ID" value="XDJ41353.1"/>
    <property type="molecule type" value="Genomic_DNA"/>
</dbReference>
<dbReference type="AlphaFoldDB" id="A0AB39CXG3"/>
<evidence type="ECO:0000313" key="3">
    <source>
        <dbReference type="EMBL" id="XDJ41353.1"/>
    </source>
</evidence>
<dbReference type="Proteomes" id="UP001500573">
    <property type="component" value="Unassembled WGS sequence"/>
</dbReference>
<evidence type="ECO:0000313" key="5">
    <source>
        <dbReference type="Proteomes" id="UP001500573"/>
    </source>
</evidence>
<keyword evidence="5" id="KW-1185">Reference proteome</keyword>
<evidence type="ECO:0000313" key="2">
    <source>
        <dbReference type="EMBL" id="GAA0781936.1"/>
    </source>
</evidence>